<evidence type="ECO:0000313" key="1">
    <source>
        <dbReference type="EMBL" id="QQN59794.1"/>
    </source>
</evidence>
<accession>A0A7T7V138</accession>
<protein>
    <submittedName>
        <fullName evidence="1">Uncharacterized protein</fullName>
    </submittedName>
</protein>
<name>A0A7T7V138_9FLAO</name>
<sequence>MNKLHYFLIFLMNFWYAQVVPSMPKEEKNKLKKEEKISKYNKISLLDTIEFKPKYSLPIDKSSRPFGKMYRDNFTGRMYFQNGFDRTVIYSRN</sequence>
<dbReference type="RefSeq" id="WP_131828188.1">
    <property type="nucleotide sequence ID" value="NZ_CBCSDR010000019.1"/>
</dbReference>
<dbReference type="Proteomes" id="UP000595426">
    <property type="component" value="Chromosome"/>
</dbReference>
<reference evidence="1 2" key="1">
    <citation type="submission" date="2020-12" db="EMBL/GenBank/DDBJ databases">
        <title>FDA dAtabase for Regulatory Grade micrObial Sequences (FDA-ARGOS): Supporting development and validation of Infectious Disease Dx tests.</title>
        <authorList>
            <person name="Kerrigan L."/>
            <person name="Long C."/>
            <person name="Tallon L."/>
            <person name="Sadzewicz L."/>
            <person name="Zhao X."/>
            <person name="Boylan J."/>
            <person name="Ott S."/>
            <person name="Bowen H."/>
            <person name="Vavikolanu K."/>
            <person name="Mehta A."/>
            <person name="Aluvathingal J."/>
            <person name="Nadendla S."/>
            <person name="Yan Y."/>
            <person name="Sichtig H."/>
        </authorList>
    </citation>
    <scope>NUCLEOTIDE SEQUENCE [LARGE SCALE GENOMIC DNA]</scope>
    <source>
        <strain evidence="1 2">FDAARGOS_1031</strain>
    </source>
</reference>
<organism evidence="1 2">
    <name type="scientific">Elizabethkingia bruuniana</name>
    <dbReference type="NCBI Taxonomy" id="1756149"/>
    <lineage>
        <taxon>Bacteria</taxon>
        <taxon>Pseudomonadati</taxon>
        <taxon>Bacteroidota</taxon>
        <taxon>Flavobacteriia</taxon>
        <taxon>Flavobacteriales</taxon>
        <taxon>Weeksellaceae</taxon>
        <taxon>Elizabethkingia</taxon>
    </lineage>
</organism>
<dbReference type="EMBL" id="CP067018">
    <property type="protein sequence ID" value="QQN59794.1"/>
    <property type="molecule type" value="Genomic_DNA"/>
</dbReference>
<gene>
    <name evidence="1" type="ORF">I6H88_04205</name>
</gene>
<dbReference type="AlphaFoldDB" id="A0A7T7V138"/>
<proteinExistence type="predicted"/>
<evidence type="ECO:0000313" key="2">
    <source>
        <dbReference type="Proteomes" id="UP000595426"/>
    </source>
</evidence>
<keyword evidence="2" id="KW-1185">Reference proteome</keyword>
<dbReference type="GeneID" id="93134070"/>